<comment type="caution">
    <text evidence="2">The sequence shown here is derived from an EMBL/GenBank/DDBJ whole genome shotgun (WGS) entry which is preliminary data.</text>
</comment>
<dbReference type="EMBL" id="QJNU01000462">
    <property type="protein sequence ID" value="RYO98432.1"/>
    <property type="molecule type" value="Genomic_DNA"/>
</dbReference>
<sequence>MRTSAGINYNIYNDEAGTKYVIPGLPMPKFGSGSGSDKTRLSAMLLAEPTATEPDATETTATESATPGSTNPSSPTFAKARAGKKRRSGRASHSRSRMH</sequence>
<evidence type="ECO:0000256" key="1">
    <source>
        <dbReference type="SAM" id="MobiDB-lite"/>
    </source>
</evidence>
<dbReference type="OrthoDB" id="10525654at2759"/>
<gene>
    <name evidence="2" type="ORF">DL764_007092</name>
</gene>
<protein>
    <submittedName>
        <fullName evidence="2">Uncharacterized protein</fullName>
    </submittedName>
</protein>
<accession>A0A4V1X9W3</accession>
<evidence type="ECO:0000313" key="2">
    <source>
        <dbReference type="EMBL" id="RYO98432.1"/>
    </source>
</evidence>
<feature type="region of interest" description="Disordered" evidence="1">
    <location>
        <begin position="28"/>
        <end position="99"/>
    </location>
</feature>
<reference evidence="2 3" key="1">
    <citation type="submission" date="2018-06" db="EMBL/GenBank/DDBJ databases">
        <title>Complete Genomes of Monosporascus.</title>
        <authorList>
            <person name="Robinson A.J."/>
            <person name="Natvig D.O."/>
        </authorList>
    </citation>
    <scope>NUCLEOTIDE SEQUENCE [LARGE SCALE GENOMIC DNA]</scope>
    <source>
        <strain evidence="2 3">CBS 110550</strain>
    </source>
</reference>
<proteinExistence type="predicted"/>
<evidence type="ECO:0000313" key="3">
    <source>
        <dbReference type="Proteomes" id="UP000293360"/>
    </source>
</evidence>
<dbReference type="AlphaFoldDB" id="A0A4V1X9W3"/>
<name>A0A4V1X9W3_9PEZI</name>
<keyword evidence="3" id="KW-1185">Reference proteome</keyword>
<feature type="compositionally biased region" description="Low complexity" evidence="1">
    <location>
        <begin position="47"/>
        <end position="67"/>
    </location>
</feature>
<feature type="compositionally biased region" description="Basic residues" evidence="1">
    <location>
        <begin position="81"/>
        <end position="99"/>
    </location>
</feature>
<dbReference type="Proteomes" id="UP000293360">
    <property type="component" value="Unassembled WGS sequence"/>
</dbReference>
<organism evidence="2 3">
    <name type="scientific">Monosporascus ibericus</name>
    <dbReference type="NCBI Taxonomy" id="155417"/>
    <lineage>
        <taxon>Eukaryota</taxon>
        <taxon>Fungi</taxon>
        <taxon>Dikarya</taxon>
        <taxon>Ascomycota</taxon>
        <taxon>Pezizomycotina</taxon>
        <taxon>Sordariomycetes</taxon>
        <taxon>Xylariomycetidae</taxon>
        <taxon>Xylariales</taxon>
        <taxon>Xylariales incertae sedis</taxon>
        <taxon>Monosporascus</taxon>
    </lineage>
</organism>